<dbReference type="InterPro" id="IPR037402">
    <property type="entry name" value="YidZ_PBP2"/>
</dbReference>
<dbReference type="SUPFAM" id="SSF53850">
    <property type="entry name" value="Periplasmic binding protein-like II"/>
    <property type="match status" value="1"/>
</dbReference>
<dbReference type="Pfam" id="PF00126">
    <property type="entry name" value="HTH_1"/>
    <property type="match status" value="1"/>
</dbReference>
<reference evidence="9" key="1">
    <citation type="journal article" date="2019" name="Int. J. Syst. Evol. Microbiol.">
        <title>The Global Catalogue of Microorganisms (GCM) 10K type strain sequencing project: providing services to taxonomists for standard genome sequencing and annotation.</title>
        <authorList>
            <consortium name="The Broad Institute Genomics Platform"/>
            <consortium name="The Broad Institute Genome Sequencing Center for Infectious Disease"/>
            <person name="Wu L."/>
            <person name="Ma J."/>
        </authorList>
    </citation>
    <scope>NUCLEOTIDE SEQUENCE [LARGE SCALE GENOMIC DNA]</scope>
    <source>
        <strain evidence="9">CGMCC 1.16226</strain>
    </source>
</reference>
<evidence type="ECO:0000256" key="4">
    <source>
        <dbReference type="ARBA" id="ARBA00023015"/>
    </source>
</evidence>
<dbReference type="EMBL" id="JBHUGY010000034">
    <property type="protein sequence ID" value="MFD2055791.1"/>
    <property type="molecule type" value="Genomic_DNA"/>
</dbReference>
<name>A0ABW4WGR9_9HYPH</name>
<dbReference type="PANTHER" id="PTHR30118">
    <property type="entry name" value="HTH-TYPE TRANSCRIPTIONAL REGULATOR LEUO-RELATED"/>
    <property type="match status" value="1"/>
</dbReference>
<dbReference type="InterPro" id="IPR036388">
    <property type="entry name" value="WH-like_DNA-bd_sf"/>
</dbReference>
<keyword evidence="2" id="KW-0536">Nodulation</keyword>
<dbReference type="InterPro" id="IPR000847">
    <property type="entry name" value="LysR_HTH_N"/>
</dbReference>
<accession>A0ABW4WGR9</accession>
<dbReference type="InterPro" id="IPR050389">
    <property type="entry name" value="LysR-type_TF"/>
</dbReference>
<gene>
    <name evidence="8" type="ORF">ACFSQT_22825</name>
</gene>
<evidence type="ECO:0000256" key="2">
    <source>
        <dbReference type="ARBA" id="ARBA00022458"/>
    </source>
</evidence>
<dbReference type="Proteomes" id="UP001597349">
    <property type="component" value="Unassembled WGS sequence"/>
</dbReference>
<dbReference type="Pfam" id="PF03466">
    <property type="entry name" value="LysR_substrate"/>
    <property type="match status" value="1"/>
</dbReference>
<dbReference type="InterPro" id="IPR005119">
    <property type="entry name" value="LysR_subst-bd"/>
</dbReference>
<evidence type="ECO:0000313" key="9">
    <source>
        <dbReference type="Proteomes" id="UP001597349"/>
    </source>
</evidence>
<comment type="similarity">
    <text evidence="1">Belongs to the LysR transcriptional regulatory family.</text>
</comment>
<organism evidence="8 9">
    <name type="scientific">Mesorhizobium calcicola</name>
    <dbReference type="NCBI Taxonomy" id="1300310"/>
    <lineage>
        <taxon>Bacteria</taxon>
        <taxon>Pseudomonadati</taxon>
        <taxon>Pseudomonadota</taxon>
        <taxon>Alphaproteobacteria</taxon>
        <taxon>Hyphomicrobiales</taxon>
        <taxon>Phyllobacteriaceae</taxon>
        <taxon>Mesorhizobium</taxon>
    </lineage>
</organism>
<feature type="domain" description="HTH lysR-type" evidence="7">
    <location>
        <begin position="9"/>
        <end position="66"/>
    </location>
</feature>
<keyword evidence="5" id="KW-0238">DNA-binding</keyword>
<evidence type="ECO:0000256" key="3">
    <source>
        <dbReference type="ARBA" id="ARBA00022491"/>
    </source>
</evidence>
<keyword evidence="6" id="KW-0804">Transcription</keyword>
<evidence type="ECO:0000256" key="5">
    <source>
        <dbReference type="ARBA" id="ARBA00023125"/>
    </source>
</evidence>
<evidence type="ECO:0000313" key="8">
    <source>
        <dbReference type="EMBL" id="MFD2055791.1"/>
    </source>
</evidence>
<evidence type="ECO:0000256" key="1">
    <source>
        <dbReference type="ARBA" id="ARBA00009437"/>
    </source>
</evidence>
<evidence type="ECO:0000256" key="6">
    <source>
        <dbReference type="ARBA" id="ARBA00023163"/>
    </source>
</evidence>
<dbReference type="PANTHER" id="PTHR30118:SF6">
    <property type="entry name" value="HTH-TYPE TRANSCRIPTIONAL REGULATOR LEUO"/>
    <property type="match status" value="1"/>
</dbReference>
<dbReference type="Gene3D" id="3.40.190.10">
    <property type="entry name" value="Periplasmic binding protein-like II"/>
    <property type="match status" value="2"/>
</dbReference>
<keyword evidence="4" id="KW-0805">Transcription regulation</keyword>
<evidence type="ECO:0000259" key="7">
    <source>
        <dbReference type="PROSITE" id="PS50931"/>
    </source>
</evidence>
<protein>
    <submittedName>
        <fullName evidence="8">LysR family transcriptional regulator</fullName>
    </submittedName>
</protein>
<keyword evidence="9" id="KW-1185">Reference proteome</keyword>
<proteinExistence type="inferred from homology"/>
<keyword evidence="3" id="KW-0678">Repressor</keyword>
<sequence>MLPEELASIDLGALQTLIAVQDCGSFSEASMRLGVNQSTISYTIKRLRGAFNDPLFVRQGNAVLATEKCSQLAQEARRIIEQMGAISSPLGFDPATAEGNVTISCNHHERMFLIPDLVRRAQREAPNARIHIFESAVDGRQHLKQNTSDIVLGPVSIFGEAFYRRKMFTDFYACVMDPGHPLAQGDVSLERYRTMQHVAVTHNGRWEALYFAALRAMDIAITPAVTVSSHDILERLIPGSDLVATIPYRLAGRLSERLALRRFPVDVSIQVDMYWTERTHHSGLHRWVRQILADVARTNLRDEEAGDIAWEGAPDTP</sequence>
<dbReference type="PROSITE" id="PS50931">
    <property type="entry name" value="HTH_LYSR"/>
    <property type="match status" value="1"/>
</dbReference>
<dbReference type="CDD" id="cd08417">
    <property type="entry name" value="PBP2_Nitroaromatics_like"/>
    <property type="match status" value="1"/>
</dbReference>
<dbReference type="RefSeq" id="WP_379022362.1">
    <property type="nucleotide sequence ID" value="NZ_JBHUGY010000034.1"/>
</dbReference>
<dbReference type="SUPFAM" id="SSF46785">
    <property type="entry name" value="Winged helix' DNA-binding domain"/>
    <property type="match status" value="1"/>
</dbReference>
<comment type="caution">
    <text evidence="8">The sequence shown here is derived from an EMBL/GenBank/DDBJ whole genome shotgun (WGS) entry which is preliminary data.</text>
</comment>
<dbReference type="InterPro" id="IPR036390">
    <property type="entry name" value="WH_DNA-bd_sf"/>
</dbReference>
<dbReference type="Gene3D" id="1.10.10.10">
    <property type="entry name" value="Winged helix-like DNA-binding domain superfamily/Winged helix DNA-binding domain"/>
    <property type="match status" value="1"/>
</dbReference>